<name>A0A8X6S830_TRICX</name>
<evidence type="ECO:0008006" key="3">
    <source>
        <dbReference type="Google" id="ProtNLM"/>
    </source>
</evidence>
<dbReference type="Proteomes" id="UP000887159">
    <property type="component" value="Unassembled WGS sequence"/>
</dbReference>
<dbReference type="GO" id="GO:0003676">
    <property type="term" value="F:nucleic acid binding"/>
    <property type="evidence" value="ECO:0007669"/>
    <property type="project" value="InterPro"/>
</dbReference>
<dbReference type="AlphaFoldDB" id="A0A8X6S830"/>
<organism evidence="1 2">
    <name type="scientific">Trichonephila clavipes</name>
    <name type="common">Golden silk orbweaver</name>
    <name type="synonym">Nephila clavipes</name>
    <dbReference type="NCBI Taxonomy" id="2585209"/>
    <lineage>
        <taxon>Eukaryota</taxon>
        <taxon>Metazoa</taxon>
        <taxon>Ecdysozoa</taxon>
        <taxon>Arthropoda</taxon>
        <taxon>Chelicerata</taxon>
        <taxon>Arachnida</taxon>
        <taxon>Araneae</taxon>
        <taxon>Araneomorphae</taxon>
        <taxon>Entelegynae</taxon>
        <taxon>Araneoidea</taxon>
        <taxon>Nephilidae</taxon>
        <taxon>Trichonephila</taxon>
    </lineage>
</organism>
<protein>
    <recommendedName>
        <fullName evidence="3">Transposase</fullName>
    </recommendedName>
</protein>
<reference evidence="1" key="1">
    <citation type="submission" date="2020-08" db="EMBL/GenBank/DDBJ databases">
        <title>Multicomponent nature underlies the extraordinary mechanical properties of spider dragline silk.</title>
        <authorList>
            <person name="Kono N."/>
            <person name="Nakamura H."/>
            <person name="Mori M."/>
            <person name="Yoshida Y."/>
            <person name="Ohtoshi R."/>
            <person name="Malay A.D."/>
            <person name="Moran D.A.P."/>
            <person name="Tomita M."/>
            <person name="Numata K."/>
            <person name="Arakawa K."/>
        </authorList>
    </citation>
    <scope>NUCLEOTIDE SEQUENCE</scope>
</reference>
<comment type="caution">
    <text evidence="1">The sequence shown here is derived from an EMBL/GenBank/DDBJ whole genome shotgun (WGS) entry which is preliminary data.</text>
</comment>
<evidence type="ECO:0000313" key="2">
    <source>
        <dbReference type="Proteomes" id="UP000887159"/>
    </source>
</evidence>
<evidence type="ECO:0000313" key="1">
    <source>
        <dbReference type="EMBL" id="GFY07426.1"/>
    </source>
</evidence>
<dbReference type="InterPro" id="IPR036397">
    <property type="entry name" value="RNaseH_sf"/>
</dbReference>
<dbReference type="EMBL" id="BMAU01021272">
    <property type="protein sequence ID" value="GFY07426.1"/>
    <property type="molecule type" value="Genomic_DNA"/>
</dbReference>
<dbReference type="Gene3D" id="3.30.420.10">
    <property type="entry name" value="Ribonuclease H-like superfamily/Ribonuclease H"/>
    <property type="match status" value="1"/>
</dbReference>
<accession>A0A8X6S830</accession>
<keyword evidence="2" id="KW-1185">Reference proteome</keyword>
<proteinExistence type="predicted"/>
<gene>
    <name evidence="1" type="primary">NCL1_16801</name>
    <name evidence="1" type="ORF">TNCV_5086111</name>
</gene>
<sequence>MTIEFVCGERLNPAFALQRPTASTAGVMVWAAIAYNTRSPLVLIRDTMTAQRYVHDILQPHVLPLMQRLPGAPFQQDNARPHTARVSQDCLHTVTTFFGLPDLQNCLQSSLSGIIWDGELGIPRV</sequence>